<accession>A0AA42PA83</accession>
<dbReference type="EMBL" id="JAOCAE010000006">
    <property type="protein sequence ID" value="MDH1236572.1"/>
    <property type="molecule type" value="Genomic_DNA"/>
</dbReference>
<dbReference type="Proteomes" id="UP001158500">
    <property type="component" value="Unassembled WGS sequence"/>
</dbReference>
<dbReference type="AlphaFoldDB" id="A0AA42PA83"/>
<proteinExistence type="predicted"/>
<evidence type="ECO:0000259" key="1">
    <source>
        <dbReference type="Pfam" id="PF14301"/>
    </source>
</evidence>
<organism evidence="2 3">
    <name type="scientific">Stutzerimonas stutzeri</name>
    <name type="common">Pseudomonas stutzeri</name>
    <dbReference type="NCBI Taxonomy" id="316"/>
    <lineage>
        <taxon>Bacteria</taxon>
        <taxon>Pseudomonadati</taxon>
        <taxon>Pseudomonadota</taxon>
        <taxon>Gammaproteobacteria</taxon>
        <taxon>Pseudomonadales</taxon>
        <taxon>Pseudomonadaceae</taxon>
        <taxon>Stutzerimonas</taxon>
    </lineage>
</organism>
<comment type="caution">
    <text evidence="2">The sequence shown here is derived from an EMBL/GenBank/DDBJ whole genome shotgun (WGS) entry which is preliminary data.</text>
</comment>
<evidence type="ECO:0000313" key="3">
    <source>
        <dbReference type="Proteomes" id="UP001158500"/>
    </source>
</evidence>
<dbReference type="RefSeq" id="WP_279641484.1">
    <property type="nucleotide sequence ID" value="NZ_JAOCAE010000006.1"/>
</dbReference>
<name>A0AA42PA83_STUST</name>
<dbReference type="Pfam" id="PF14301">
    <property type="entry name" value="DUF4376"/>
    <property type="match status" value="1"/>
</dbReference>
<dbReference type="InterPro" id="IPR025484">
    <property type="entry name" value="DUF4376"/>
</dbReference>
<sequence>MTINWSQLKTAEDKAADAALAARQQWKSDRAAAVAAIKVTTQAGNTFDGDEVSQARMARAILGLQSSASETVTWVLADNKVIQATATELGEALALAGAEQARLWVQA</sequence>
<feature type="domain" description="DUF4376" evidence="1">
    <location>
        <begin position="23"/>
        <end position="99"/>
    </location>
</feature>
<evidence type="ECO:0000313" key="2">
    <source>
        <dbReference type="EMBL" id="MDH1236572.1"/>
    </source>
</evidence>
<protein>
    <recommendedName>
        <fullName evidence="1">DUF4376 domain-containing protein</fullName>
    </recommendedName>
</protein>
<gene>
    <name evidence="2" type="ORF">N5C32_11025</name>
</gene>
<reference evidence="2" key="1">
    <citation type="submission" date="2022-09" db="EMBL/GenBank/DDBJ databases">
        <title>Intensive care unit water sources are persistently colonized with multi-drug resistant bacteria and are the site of extensive horizontal gene transfer of antibiotic resistance genes.</title>
        <authorList>
            <person name="Diorio-Toth L."/>
        </authorList>
    </citation>
    <scope>NUCLEOTIDE SEQUENCE</scope>
    <source>
        <strain evidence="2">GD03947</strain>
    </source>
</reference>